<dbReference type="AlphaFoldDB" id="C0FQ40"/>
<dbReference type="EMBL" id="ACFY01000039">
    <property type="protein sequence ID" value="EEG95240.1"/>
    <property type="molecule type" value="Genomic_DNA"/>
</dbReference>
<evidence type="ECO:0000313" key="1">
    <source>
        <dbReference type="EMBL" id="EEG95240.1"/>
    </source>
</evidence>
<sequence>MKCLCCGKTIRENASNAEKEWSWHKKCVKSFFMTEEMPFLDITKEQLERLANETVNEGLTVPGVQKNYPCICPVTRMQDLQL</sequence>
<proteinExistence type="predicted"/>
<name>C0FQ40_9FIRM</name>
<evidence type="ECO:0000313" key="2">
    <source>
        <dbReference type="Proteomes" id="UP000003561"/>
    </source>
</evidence>
<protein>
    <submittedName>
        <fullName evidence="1">Uncharacterized protein</fullName>
    </submittedName>
</protein>
<dbReference type="Proteomes" id="UP000003561">
    <property type="component" value="Unassembled WGS sequence"/>
</dbReference>
<reference evidence="1 2" key="1">
    <citation type="submission" date="2009-02" db="EMBL/GenBank/DDBJ databases">
        <authorList>
            <person name="Fulton L."/>
            <person name="Clifton S."/>
            <person name="Fulton B."/>
            <person name="Xu J."/>
            <person name="Minx P."/>
            <person name="Pepin K.H."/>
            <person name="Johnson M."/>
            <person name="Bhonagiri V."/>
            <person name="Nash W.E."/>
            <person name="Mardis E.R."/>
            <person name="Wilson R.K."/>
        </authorList>
    </citation>
    <scope>NUCLEOTIDE SEQUENCE [LARGE SCALE GENOMIC DNA]</scope>
    <source>
        <strain evidence="1 2">DSM 16841</strain>
    </source>
</reference>
<comment type="caution">
    <text evidence="1">The sequence shown here is derived from an EMBL/GenBank/DDBJ whole genome shotgun (WGS) entry which is preliminary data.</text>
</comment>
<accession>C0FQ40</accession>
<organism evidence="1 2">
    <name type="scientific">Roseburia inulinivorans DSM 16841</name>
    <dbReference type="NCBI Taxonomy" id="622312"/>
    <lineage>
        <taxon>Bacteria</taxon>
        <taxon>Bacillati</taxon>
        <taxon>Bacillota</taxon>
        <taxon>Clostridia</taxon>
        <taxon>Lachnospirales</taxon>
        <taxon>Lachnospiraceae</taxon>
        <taxon>Roseburia</taxon>
    </lineage>
</organism>
<gene>
    <name evidence="1" type="ORF">ROSEINA2194_00844</name>
</gene>
<reference evidence="1 2" key="2">
    <citation type="submission" date="2009-03" db="EMBL/GenBank/DDBJ databases">
        <title>Draft genome sequence of Roseburia inulinivorans (DSM 16841).</title>
        <authorList>
            <person name="Sudarsanam P."/>
            <person name="Ley R."/>
            <person name="Guruge J."/>
            <person name="Turnbaugh P.J."/>
            <person name="Mahowald M."/>
            <person name="Liep D."/>
            <person name="Gordon J."/>
        </authorList>
    </citation>
    <scope>NUCLEOTIDE SEQUENCE [LARGE SCALE GENOMIC DNA]</scope>
    <source>
        <strain evidence="1 2">DSM 16841</strain>
    </source>
</reference>